<comment type="cofactor">
    <cofactor evidence="7">
        <name>[4Fe-4S] cluster</name>
        <dbReference type="ChEBI" id="CHEBI:49883"/>
    </cofactor>
    <text evidence="7">Binds 1 [4Fe-4S] cluster. The cluster is coordinated with 3 cysteines and an exchangeable S-adenosyl-L-methionine.</text>
</comment>
<dbReference type="PROSITE" id="PS51918">
    <property type="entry name" value="RADICAL_SAM"/>
    <property type="match status" value="1"/>
</dbReference>
<evidence type="ECO:0000256" key="6">
    <source>
        <dbReference type="ARBA" id="ARBA00023014"/>
    </source>
</evidence>
<dbReference type="InterPro" id="IPR058240">
    <property type="entry name" value="rSAM_sf"/>
</dbReference>
<dbReference type="SFLD" id="SFLDG01388">
    <property type="entry name" value="7_8-didemethyl-8-hydroxy-5-dea"/>
    <property type="match status" value="1"/>
</dbReference>
<feature type="binding site" evidence="7">
    <location>
        <position position="71"/>
    </location>
    <ligand>
        <name>[4Fe-4S] cluster</name>
        <dbReference type="ChEBI" id="CHEBI:49883"/>
        <note>4Fe-4S-S-AdoMet</note>
    </ligand>
</feature>
<keyword evidence="6 7" id="KW-0411">Iron-sulfur</keyword>
<feature type="domain" description="Radical SAM core" evidence="9">
    <location>
        <begin position="53"/>
        <end position="290"/>
    </location>
</feature>
<evidence type="ECO:0000256" key="3">
    <source>
        <dbReference type="ARBA" id="ARBA00022691"/>
    </source>
</evidence>
<accession>A0A939BNF8</accession>
<comment type="caution">
    <text evidence="10">The sequence shown here is derived from an EMBL/GenBank/DDBJ whole genome shotgun (WGS) entry which is preliminary data.</text>
</comment>
<dbReference type="SUPFAM" id="SSF102114">
    <property type="entry name" value="Radical SAM enzymes"/>
    <property type="match status" value="1"/>
</dbReference>
<feature type="binding site" evidence="8">
    <location>
        <position position="179"/>
    </location>
    <ligand>
        <name>S-adenosyl-L-methionine</name>
        <dbReference type="ChEBI" id="CHEBI:59789"/>
    </ligand>
</feature>
<evidence type="ECO:0000259" key="9">
    <source>
        <dbReference type="PROSITE" id="PS51918"/>
    </source>
</evidence>
<dbReference type="SFLD" id="SFLDF00343">
    <property type="entry name" value="aminofutalosine_synthase_(mqnE"/>
    <property type="match status" value="1"/>
</dbReference>
<dbReference type="AlphaFoldDB" id="A0A939BNF8"/>
<dbReference type="NCBIfam" id="TIGR03551">
    <property type="entry name" value="F420_cofH"/>
    <property type="match status" value="1"/>
</dbReference>
<feature type="binding site" evidence="7">
    <location>
        <position position="74"/>
    </location>
    <ligand>
        <name>[4Fe-4S] cluster</name>
        <dbReference type="ChEBI" id="CHEBI:49883"/>
        <note>4Fe-4S-S-AdoMet</note>
    </ligand>
</feature>
<dbReference type="PIRSF" id="PIRSF004762">
    <property type="entry name" value="CHP00423"/>
    <property type="match status" value="1"/>
</dbReference>
<dbReference type="EC" id="2.5.1.147" evidence="10"/>
<dbReference type="InterPro" id="IPR007197">
    <property type="entry name" value="rSAM"/>
</dbReference>
<dbReference type="Gene3D" id="3.20.20.70">
    <property type="entry name" value="Aldolase class I"/>
    <property type="match status" value="1"/>
</dbReference>
<dbReference type="InterPro" id="IPR045567">
    <property type="entry name" value="CofH/MnqC-like_C"/>
</dbReference>
<dbReference type="SFLD" id="SFLDG01389">
    <property type="entry name" value="menaquinone_synthsis_involved"/>
    <property type="match status" value="1"/>
</dbReference>
<dbReference type="SFLD" id="SFLDS00029">
    <property type="entry name" value="Radical_SAM"/>
    <property type="match status" value="1"/>
</dbReference>
<dbReference type="CDD" id="cd01335">
    <property type="entry name" value="Radical_SAM"/>
    <property type="match status" value="1"/>
</dbReference>
<evidence type="ECO:0000256" key="5">
    <source>
        <dbReference type="ARBA" id="ARBA00023004"/>
    </source>
</evidence>
<sequence>MNIEQKEILAKVKAGGRLTTTEAVELLEVKGTDIYQVIAAAEEVKQQLVGDRVTYVINYNLNLTNVCVNNCAFCGFHQDVNSSDAYQLTAQEINQHLDKAEEANVSEICLVSGLHPEFDLSTYLKIIEKIKEQLPEVHLHGITPAELEHALREQSLSFKEGYRLLKEAGLDSVPGTAAEILVPEVRTKICPNKISTQNWIKAIKAAHQVGLRSTATILYGHLETIPQRIEHLKIIRDIQDETNGFTEFIPLSFIPYNTSLGQSGQVKNETTGREDLLMIAVARLFLDNIPNIQASWVKYGPKLAQLMLSAGANDLGGTLFNENISQAAGKDTGEYLAPERIVTLISDMGYQPRQRKTCYDLI</sequence>
<dbReference type="RefSeq" id="WP_204700127.1">
    <property type="nucleotide sequence ID" value="NZ_JAFBDQ010000001.1"/>
</dbReference>
<feature type="binding site" evidence="7">
    <location>
        <position position="67"/>
    </location>
    <ligand>
        <name>[4Fe-4S] cluster</name>
        <dbReference type="ChEBI" id="CHEBI:49883"/>
        <note>4Fe-4S-S-AdoMet</note>
    </ligand>
</feature>
<dbReference type="NCBIfam" id="NF005609">
    <property type="entry name" value="PRK07360.1"/>
    <property type="match status" value="1"/>
</dbReference>
<organism evidence="10 11">
    <name type="scientific">Halanaerobacter jeridensis</name>
    <dbReference type="NCBI Taxonomy" id="706427"/>
    <lineage>
        <taxon>Bacteria</taxon>
        <taxon>Bacillati</taxon>
        <taxon>Bacillota</taxon>
        <taxon>Clostridia</taxon>
        <taxon>Halanaerobiales</taxon>
        <taxon>Halobacteroidaceae</taxon>
        <taxon>Halanaerobacter</taxon>
    </lineage>
</organism>
<dbReference type="SFLD" id="SFLDF00342">
    <property type="entry name" value="cyclic_dehypoxanthine_futalosi"/>
    <property type="match status" value="1"/>
</dbReference>
<reference evidence="10" key="1">
    <citation type="submission" date="2021-01" db="EMBL/GenBank/DDBJ databases">
        <title>Genomic Encyclopedia of Type Strains, Phase IV (KMG-IV): sequencing the most valuable type-strain genomes for metagenomic binning, comparative biology and taxonomic classification.</title>
        <authorList>
            <person name="Goeker M."/>
        </authorList>
    </citation>
    <scope>NUCLEOTIDE SEQUENCE</scope>
    <source>
        <strain evidence="10">DSM 23230</strain>
    </source>
</reference>
<keyword evidence="3 7" id="KW-0949">S-adenosyl-L-methionine</keyword>
<dbReference type="EMBL" id="JAFBDQ010000001">
    <property type="protein sequence ID" value="MBM7555412.1"/>
    <property type="molecule type" value="Genomic_DNA"/>
</dbReference>
<evidence type="ECO:0000256" key="7">
    <source>
        <dbReference type="PIRSR" id="PIRSR004762-1"/>
    </source>
</evidence>
<dbReference type="PANTHER" id="PTHR43076">
    <property type="entry name" value="FO SYNTHASE (COFH)"/>
    <property type="match status" value="1"/>
</dbReference>
<dbReference type="Pfam" id="PF04055">
    <property type="entry name" value="Radical_SAM"/>
    <property type="match status" value="1"/>
</dbReference>
<proteinExistence type="inferred from homology"/>
<gene>
    <name evidence="10" type="ORF">JOC47_000236</name>
</gene>
<dbReference type="GO" id="GO:0141093">
    <property type="term" value="F:5-amino-6-(D-ribitylamino)uracil--L-tyrosine 4-hydroxyphenyl transferase activity"/>
    <property type="evidence" value="ECO:0007669"/>
    <property type="project" value="UniProtKB-EC"/>
</dbReference>
<keyword evidence="2 10" id="KW-0808">Transferase</keyword>
<dbReference type="GO" id="GO:0044689">
    <property type="term" value="F:7,8-didemethyl-8-hydroxy-5-deazariboflavin synthase activity"/>
    <property type="evidence" value="ECO:0007669"/>
    <property type="project" value="TreeGrafter"/>
</dbReference>
<feature type="binding site" evidence="8">
    <location>
        <position position="73"/>
    </location>
    <ligand>
        <name>S-adenosyl-L-methionine</name>
        <dbReference type="ChEBI" id="CHEBI:59789"/>
    </ligand>
</feature>
<dbReference type="NCBIfam" id="TIGR00423">
    <property type="entry name" value="CofH family radical SAM protein"/>
    <property type="match status" value="1"/>
</dbReference>
<feature type="binding site" evidence="8">
    <location>
        <position position="295"/>
    </location>
    <ligand>
        <name>(3R)-3-methyl-D-ornithine</name>
        <dbReference type="ChEBI" id="CHEBI:64642"/>
    </ligand>
</feature>
<dbReference type="GO" id="GO:0051539">
    <property type="term" value="F:4 iron, 4 sulfur cluster binding"/>
    <property type="evidence" value="ECO:0007669"/>
    <property type="project" value="UniProtKB-KW"/>
</dbReference>
<evidence type="ECO:0000256" key="1">
    <source>
        <dbReference type="ARBA" id="ARBA00022485"/>
    </source>
</evidence>
<evidence type="ECO:0000256" key="2">
    <source>
        <dbReference type="ARBA" id="ARBA00022679"/>
    </source>
</evidence>
<dbReference type="Pfam" id="PF19288">
    <property type="entry name" value="CofH_C"/>
    <property type="match status" value="1"/>
</dbReference>
<keyword evidence="5 7" id="KW-0408">Iron</keyword>
<name>A0A939BNF8_9FIRM</name>
<evidence type="ECO:0000313" key="11">
    <source>
        <dbReference type="Proteomes" id="UP000774000"/>
    </source>
</evidence>
<dbReference type="HAMAP" id="MF_01612">
    <property type="entry name" value="FO_synth_sub2"/>
    <property type="match status" value="1"/>
</dbReference>
<dbReference type="Proteomes" id="UP000774000">
    <property type="component" value="Unassembled WGS sequence"/>
</dbReference>
<evidence type="ECO:0000313" key="10">
    <source>
        <dbReference type="EMBL" id="MBM7555412.1"/>
    </source>
</evidence>
<dbReference type="PANTHER" id="PTHR43076:SF1">
    <property type="entry name" value="LIPOYL SYNTHASE 2"/>
    <property type="match status" value="1"/>
</dbReference>
<keyword evidence="11" id="KW-1185">Reference proteome</keyword>
<dbReference type="InterPro" id="IPR034405">
    <property type="entry name" value="F420"/>
</dbReference>
<keyword evidence="1 7" id="KW-0004">4Fe-4S</keyword>
<dbReference type="SFLD" id="SFLDG01064">
    <property type="entry name" value="F420__menaquinone_cofactor_bio"/>
    <property type="match status" value="1"/>
</dbReference>
<evidence type="ECO:0000256" key="8">
    <source>
        <dbReference type="PIRSR" id="PIRSR004762-2"/>
    </source>
</evidence>
<dbReference type="InterPro" id="IPR019940">
    <property type="entry name" value="CofH_family"/>
</dbReference>
<protein>
    <submittedName>
        <fullName evidence="10">FO synthase subunit 2</fullName>
        <ecNumber evidence="10">2.5.1.147</ecNumber>
    </submittedName>
</protein>
<dbReference type="InterPro" id="IPR020050">
    <property type="entry name" value="FO_synthase_su2"/>
</dbReference>
<keyword evidence="4" id="KW-0479">Metal-binding</keyword>
<evidence type="ECO:0000256" key="4">
    <source>
        <dbReference type="ARBA" id="ARBA00022723"/>
    </source>
</evidence>
<dbReference type="InterPro" id="IPR013785">
    <property type="entry name" value="Aldolase_TIM"/>
</dbReference>
<dbReference type="GO" id="GO:0046872">
    <property type="term" value="F:metal ion binding"/>
    <property type="evidence" value="ECO:0007669"/>
    <property type="project" value="UniProtKB-KW"/>
</dbReference>